<comment type="subcellular location">
    <subcellularLocation>
        <location evidence="1">Cell membrane</location>
        <topology evidence="1">Single-pass type II membrane protein</topology>
    </subcellularLocation>
    <subcellularLocation>
        <location evidence="3">Membrane</location>
        <topology evidence="3">Single-pass type II membrane protein</topology>
    </subcellularLocation>
</comment>
<gene>
    <name evidence="5" type="ORF">ERS132406_01233</name>
</gene>
<feature type="transmembrane region" description="Helical" evidence="3">
    <location>
        <begin position="27"/>
        <end position="51"/>
    </location>
</feature>
<dbReference type="InterPro" id="IPR000223">
    <property type="entry name" value="Pept_S26A_signal_pept_1"/>
</dbReference>
<dbReference type="PANTHER" id="PTHR43390:SF1">
    <property type="entry name" value="CHLOROPLAST PROCESSING PEPTIDASE"/>
    <property type="match status" value="1"/>
</dbReference>
<keyword evidence="3" id="KW-0472">Membrane</keyword>
<comment type="catalytic activity">
    <reaction evidence="3">
        <text>Cleavage of hydrophobic, N-terminal signal or leader sequences from secreted and periplasmic proteins.</text>
        <dbReference type="EC" id="3.4.21.89"/>
    </reaction>
</comment>
<dbReference type="CDD" id="cd06530">
    <property type="entry name" value="S26_SPase_I"/>
    <property type="match status" value="1"/>
</dbReference>
<dbReference type="SUPFAM" id="SSF51306">
    <property type="entry name" value="LexA/Signal peptidase"/>
    <property type="match status" value="1"/>
</dbReference>
<evidence type="ECO:0000256" key="2">
    <source>
        <dbReference type="ARBA" id="ARBA00009370"/>
    </source>
</evidence>
<name>A0A0Z8GF32_STRSU</name>
<keyword evidence="3" id="KW-1133">Transmembrane helix</keyword>
<evidence type="ECO:0000256" key="3">
    <source>
        <dbReference type="RuleBase" id="RU362042"/>
    </source>
</evidence>
<dbReference type="EC" id="3.4.21.89" evidence="3"/>
<sequence>MGKRRNNPIQKDDKNQSREGRQGLKKFITKCAVIAGIGYIFLNFVVGVIFVKNIHMFPNLKVGDLAIYSRIYDNIKINDVVVYQEEDYERVGRVVAQSGDIVDITDKGELMVNGHVREEELPYQTSAHSSGVSYPYEIPAGSYFVLYDFRKEQTDSRFIGAIPINKIKGVVTTLIRVRDI</sequence>
<keyword evidence="3 5" id="KW-0378">Hydrolase</keyword>
<keyword evidence="3" id="KW-0812">Transmembrane</keyword>
<protein>
    <recommendedName>
        <fullName evidence="3">Signal peptidase I</fullName>
        <ecNumber evidence="3">3.4.21.89</ecNumber>
    </recommendedName>
</protein>
<dbReference type="RefSeq" id="WP_079268952.1">
    <property type="nucleotide sequence ID" value="NZ_CEEJ01000008.1"/>
</dbReference>
<organism evidence="5 6">
    <name type="scientific">Streptococcus suis</name>
    <dbReference type="NCBI Taxonomy" id="1307"/>
    <lineage>
        <taxon>Bacteria</taxon>
        <taxon>Bacillati</taxon>
        <taxon>Bacillota</taxon>
        <taxon>Bacilli</taxon>
        <taxon>Lactobacillales</taxon>
        <taxon>Streptococcaceae</taxon>
        <taxon>Streptococcus</taxon>
    </lineage>
</organism>
<dbReference type="GO" id="GO:0004252">
    <property type="term" value="F:serine-type endopeptidase activity"/>
    <property type="evidence" value="ECO:0007669"/>
    <property type="project" value="InterPro"/>
</dbReference>
<dbReference type="PANTHER" id="PTHR43390">
    <property type="entry name" value="SIGNAL PEPTIDASE I"/>
    <property type="match status" value="1"/>
</dbReference>
<keyword evidence="3" id="KW-0645">Protease</keyword>
<dbReference type="InterPro" id="IPR036286">
    <property type="entry name" value="LexA/Signal_pep-like_sf"/>
</dbReference>
<dbReference type="EMBL" id="FIGZ01000012">
    <property type="protein sequence ID" value="CYU97610.1"/>
    <property type="molecule type" value="Genomic_DNA"/>
</dbReference>
<dbReference type="PRINTS" id="PR00727">
    <property type="entry name" value="LEADERPTASE"/>
</dbReference>
<evidence type="ECO:0000313" key="5">
    <source>
        <dbReference type="EMBL" id="CYU97610.1"/>
    </source>
</evidence>
<dbReference type="InterPro" id="IPR019533">
    <property type="entry name" value="Peptidase_S26"/>
</dbReference>
<accession>A0A0Z8GF32</accession>
<dbReference type="NCBIfam" id="TIGR02227">
    <property type="entry name" value="sigpep_I_bact"/>
    <property type="match status" value="1"/>
</dbReference>
<proteinExistence type="inferred from homology"/>
<dbReference type="GO" id="GO:0009003">
    <property type="term" value="F:signal peptidase activity"/>
    <property type="evidence" value="ECO:0007669"/>
    <property type="project" value="UniProtKB-EC"/>
</dbReference>
<evidence type="ECO:0000256" key="1">
    <source>
        <dbReference type="ARBA" id="ARBA00004401"/>
    </source>
</evidence>
<evidence type="ECO:0000313" key="6">
    <source>
        <dbReference type="Proteomes" id="UP000072083"/>
    </source>
</evidence>
<evidence type="ECO:0000259" key="4">
    <source>
        <dbReference type="Pfam" id="PF10502"/>
    </source>
</evidence>
<dbReference type="Proteomes" id="UP000072083">
    <property type="component" value="Unassembled WGS sequence"/>
</dbReference>
<dbReference type="AlphaFoldDB" id="A0A0Z8GF32"/>
<dbReference type="GO" id="GO:0005886">
    <property type="term" value="C:plasma membrane"/>
    <property type="evidence" value="ECO:0007669"/>
    <property type="project" value="UniProtKB-SubCell"/>
</dbReference>
<dbReference type="Pfam" id="PF10502">
    <property type="entry name" value="Peptidase_S26"/>
    <property type="match status" value="1"/>
</dbReference>
<dbReference type="Gene3D" id="2.10.109.10">
    <property type="entry name" value="Umud Fragment, subunit A"/>
    <property type="match status" value="1"/>
</dbReference>
<comment type="similarity">
    <text evidence="2 3">Belongs to the peptidase S26 family.</text>
</comment>
<reference evidence="5 6" key="1">
    <citation type="submission" date="2016-02" db="EMBL/GenBank/DDBJ databases">
        <authorList>
            <consortium name="Pathogen Informatics"/>
        </authorList>
    </citation>
    <scope>NUCLEOTIDE SEQUENCE [LARGE SCALE GENOMIC DNA]</scope>
    <source>
        <strain evidence="5 6">LSS44</strain>
    </source>
</reference>
<feature type="domain" description="Peptidase S26" evidence="4">
    <location>
        <begin position="25"/>
        <end position="172"/>
    </location>
</feature>
<dbReference type="GO" id="GO:0006465">
    <property type="term" value="P:signal peptide processing"/>
    <property type="evidence" value="ECO:0007669"/>
    <property type="project" value="InterPro"/>
</dbReference>